<dbReference type="PANTHER" id="PTHR46124:SF4">
    <property type="entry name" value="HYDROLASE TATD"/>
    <property type="match status" value="1"/>
</dbReference>
<feature type="binding site" evidence="4">
    <location>
        <position position="143"/>
    </location>
    <ligand>
        <name>a divalent metal cation</name>
        <dbReference type="ChEBI" id="CHEBI:60240"/>
        <label>2</label>
    </ligand>
</feature>
<comment type="caution">
    <text evidence="5">The sequence shown here is derived from an EMBL/GenBank/DDBJ whole genome shotgun (WGS) entry which is preliminary data.</text>
</comment>
<dbReference type="eggNOG" id="COG0084">
    <property type="taxonomic scope" value="Bacteria"/>
</dbReference>
<keyword evidence="2 4" id="KW-0479">Metal-binding</keyword>
<dbReference type="InterPro" id="IPR001130">
    <property type="entry name" value="TatD-like"/>
</dbReference>
<feature type="binding site" evidence="4">
    <location>
        <position position="178"/>
    </location>
    <ligand>
        <name>a divalent metal cation</name>
        <dbReference type="ChEBI" id="CHEBI:60240"/>
        <label>2</label>
    </ligand>
</feature>
<evidence type="ECO:0000313" key="5">
    <source>
        <dbReference type="EMBL" id="CCH53841.1"/>
    </source>
</evidence>
<protein>
    <submittedName>
        <fullName evidence="5">Hydrolase, TatD family</fullName>
    </submittedName>
</protein>
<dbReference type="InterPro" id="IPR015991">
    <property type="entry name" value="TatD/YcfH-like"/>
</dbReference>
<organism evidence="5 6">
    <name type="scientific">Fibrisoma limi BUZ 3</name>
    <dbReference type="NCBI Taxonomy" id="1185876"/>
    <lineage>
        <taxon>Bacteria</taxon>
        <taxon>Pseudomonadati</taxon>
        <taxon>Bacteroidota</taxon>
        <taxon>Cytophagia</taxon>
        <taxon>Cytophagales</taxon>
        <taxon>Spirosomataceae</taxon>
        <taxon>Fibrisoma</taxon>
    </lineage>
</organism>
<feature type="binding site" evidence="4">
    <location>
        <position position="227"/>
    </location>
    <ligand>
        <name>a divalent metal cation</name>
        <dbReference type="ChEBI" id="CHEBI:60240"/>
        <label>1</label>
    </ligand>
</feature>
<evidence type="ECO:0000256" key="4">
    <source>
        <dbReference type="PIRSR" id="PIRSR005902-1"/>
    </source>
</evidence>
<gene>
    <name evidence="5" type="ORF">BN8_02971</name>
</gene>
<dbReference type="GO" id="GO:0005829">
    <property type="term" value="C:cytosol"/>
    <property type="evidence" value="ECO:0007669"/>
    <property type="project" value="TreeGrafter"/>
</dbReference>
<dbReference type="SUPFAM" id="SSF51556">
    <property type="entry name" value="Metallo-dependent hydrolases"/>
    <property type="match status" value="1"/>
</dbReference>
<dbReference type="GO" id="GO:0016788">
    <property type="term" value="F:hydrolase activity, acting on ester bonds"/>
    <property type="evidence" value="ECO:0007669"/>
    <property type="project" value="InterPro"/>
</dbReference>
<evidence type="ECO:0000256" key="1">
    <source>
        <dbReference type="ARBA" id="ARBA00009275"/>
    </source>
</evidence>
<dbReference type="Pfam" id="PF01026">
    <property type="entry name" value="TatD_DNase"/>
    <property type="match status" value="1"/>
</dbReference>
<reference evidence="5 6" key="1">
    <citation type="journal article" date="2012" name="J. Bacteriol.">
        <title>Genome Sequence of the Filamentous Bacterium Fibrisoma limi BUZ 3T.</title>
        <authorList>
            <person name="Filippini M."/>
            <person name="Qi W."/>
            <person name="Jaenicke S."/>
            <person name="Goesmann A."/>
            <person name="Smits T.H."/>
            <person name="Bagheri H.C."/>
        </authorList>
    </citation>
    <scope>NUCLEOTIDE SEQUENCE [LARGE SCALE GENOMIC DNA]</scope>
    <source>
        <strain evidence="6">BUZ 3T</strain>
    </source>
</reference>
<feature type="binding site" evidence="4">
    <location>
        <position position="107"/>
    </location>
    <ligand>
        <name>a divalent metal cation</name>
        <dbReference type="ChEBI" id="CHEBI:60240"/>
        <label>1</label>
    </ligand>
</feature>
<dbReference type="AlphaFoldDB" id="I2GIW6"/>
<feature type="binding site" evidence="4">
    <location>
        <position position="20"/>
    </location>
    <ligand>
        <name>a divalent metal cation</name>
        <dbReference type="ChEBI" id="CHEBI:60240"/>
        <label>1</label>
    </ligand>
</feature>
<dbReference type="PROSITE" id="PS01091">
    <property type="entry name" value="TATD_3"/>
    <property type="match status" value="1"/>
</dbReference>
<dbReference type="PIRSF" id="PIRSF005902">
    <property type="entry name" value="DNase_TatD"/>
    <property type="match status" value="1"/>
</dbReference>
<dbReference type="GO" id="GO:0004536">
    <property type="term" value="F:DNA nuclease activity"/>
    <property type="evidence" value="ECO:0007669"/>
    <property type="project" value="InterPro"/>
</dbReference>
<accession>I2GIW6</accession>
<dbReference type="GO" id="GO:0046872">
    <property type="term" value="F:metal ion binding"/>
    <property type="evidence" value="ECO:0007669"/>
    <property type="project" value="UniProtKB-KW"/>
</dbReference>
<sequence length="286" mass="31954">MLTSTVLHPNSDNMLLIDTHAHIYDEQFDQDRDAMLERAEAAQISQIWMPNCAQETVAGMMALAERYPERCLPMMGLHPTYVNNTFEVELAAVEDQLNRNAFMAVGEIGLDFYWDMTFVDQQFEAFRTQLRWAAEQQLPVSMHTRSGNDRSHGGRNAFAEAADVIEHLALPGLTGVFHCFVGTLDEARRAIDLGFKLGIGGVATFKNGGLDKVLPHISLDDIVLETDSPYLAPVPYRGKRNEPAYIRIIAQRVADLMQINIEDVARHTTANAQALLPALYANLLPE</sequence>
<dbReference type="InterPro" id="IPR018228">
    <property type="entry name" value="DNase_TatD-rel_CS"/>
</dbReference>
<evidence type="ECO:0000313" key="6">
    <source>
        <dbReference type="Proteomes" id="UP000009309"/>
    </source>
</evidence>
<dbReference type="InterPro" id="IPR032466">
    <property type="entry name" value="Metal_Hydrolase"/>
</dbReference>
<dbReference type="STRING" id="1185876.BN8_02971"/>
<name>I2GIW6_9BACT</name>
<evidence type="ECO:0000256" key="2">
    <source>
        <dbReference type="ARBA" id="ARBA00022723"/>
    </source>
</evidence>
<proteinExistence type="inferred from homology"/>
<dbReference type="Gene3D" id="3.20.20.140">
    <property type="entry name" value="Metal-dependent hydrolases"/>
    <property type="match status" value="1"/>
</dbReference>
<dbReference type="EMBL" id="CAIT01000006">
    <property type="protein sequence ID" value="CCH53841.1"/>
    <property type="molecule type" value="Genomic_DNA"/>
</dbReference>
<keyword evidence="3 5" id="KW-0378">Hydrolase</keyword>
<dbReference type="NCBIfam" id="TIGR00010">
    <property type="entry name" value="YchF/TatD family DNA exonuclease"/>
    <property type="match status" value="1"/>
</dbReference>
<dbReference type="Proteomes" id="UP000009309">
    <property type="component" value="Unassembled WGS sequence"/>
</dbReference>
<feature type="binding site" evidence="4">
    <location>
        <position position="22"/>
    </location>
    <ligand>
        <name>a divalent metal cation</name>
        <dbReference type="ChEBI" id="CHEBI:60240"/>
        <label>1</label>
    </ligand>
</feature>
<comment type="similarity">
    <text evidence="1">Belongs to the metallo-dependent hydrolases superfamily. TatD-type hydrolase family.</text>
</comment>
<dbReference type="PANTHER" id="PTHR46124">
    <property type="entry name" value="D-AMINOACYL-TRNA DEACYLASE"/>
    <property type="match status" value="1"/>
</dbReference>
<evidence type="ECO:0000256" key="3">
    <source>
        <dbReference type="ARBA" id="ARBA00022801"/>
    </source>
</evidence>
<dbReference type="CDD" id="cd01310">
    <property type="entry name" value="TatD_DNAse"/>
    <property type="match status" value="1"/>
</dbReference>
<keyword evidence="6" id="KW-1185">Reference proteome</keyword>
<dbReference type="FunFam" id="3.20.20.140:FF:000005">
    <property type="entry name" value="TatD family hydrolase"/>
    <property type="match status" value="1"/>
</dbReference>